<reference evidence="2" key="1">
    <citation type="journal article" date="2015" name="ISME J.">
        <title>Draft Genome Sequence of Streptomyces incarnatus NRRL8089, which Produces the Nucleoside Antibiotic Sinefungin.</title>
        <authorList>
            <person name="Oshima K."/>
            <person name="Hattori M."/>
            <person name="Shimizu H."/>
            <person name="Fukuda K."/>
            <person name="Nemoto M."/>
            <person name="Inagaki K."/>
            <person name="Tamura T."/>
        </authorList>
    </citation>
    <scope>NUCLEOTIDE SEQUENCE</scope>
    <source>
        <strain evidence="2">FACHB-1277</strain>
    </source>
</reference>
<keyword evidence="1" id="KW-0472">Membrane</keyword>
<protein>
    <submittedName>
        <fullName evidence="2">Uncharacterized protein</fullName>
    </submittedName>
</protein>
<feature type="transmembrane region" description="Helical" evidence="1">
    <location>
        <begin position="146"/>
        <end position="165"/>
    </location>
</feature>
<sequence length="232" mass="25238">MQKNKALSAVGLWWRWVIATLVGVAVGYPLGIAACLAGFYYLSDRLMLLGICTTGYGSLNCPVSVGIILGAIVTGTLVGIGQYFLLRRLIRSSGWWVLASTLGWAWVGFTATSLAYTPHSGFAIGSDGTFVESSFSDRLPLLATNSLWLITAGLILGILQCLVIWNGAKQEVTKHRAPWWIMVNVTLATFMAVAILAIFRGRGSLYNILIFFIEFTPFYATITGAALTKMRL</sequence>
<feature type="transmembrane region" description="Helical" evidence="1">
    <location>
        <begin position="205"/>
        <end position="227"/>
    </location>
</feature>
<dbReference type="EMBL" id="JACJPY010000113">
    <property type="protein sequence ID" value="MBD2152522.1"/>
    <property type="molecule type" value="Genomic_DNA"/>
</dbReference>
<dbReference type="PROSITE" id="PS51257">
    <property type="entry name" value="PROKAR_LIPOPROTEIN"/>
    <property type="match status" value="1"/>
</dbReference>
<keyword evidence="1" id="KW-0812">Transmembrane</keyword>
<evidence type="ECO:0000313" key="2">
    <source>
        <dbReference type="EMBL" id="MBD2152522.1"/>
    </source>
</evidence>
<dbReference type="RefSeq" id="WP_190352988.1">
    <property type="nucleotide sequence ID" value="NZ_JACJPY010000113.1"/>
</dbReference>
<keyword evidence="3" id="KW-1185">Reference proteome</keyword>
<evidence type="ECO:0000256" key="1">
    <source>
        <dbReference type="SAM" id="Phobius"/>
    </source>
</evidence>
<organism evidence="2 3">
    <name type="scientific">Pseudanabaena cinerea FACHB-1277</name>
    <dbReference type="NCBI Taxonomy" id="2949581"/>
    <lineage>
        <taxon>Bacteria</taxon>
        <taxon>Bacillati</taxon>
        <taxon>Cyanobacteriota</taxon>
        <taxon>Cyanophyceae</taxon>
        <taxon>Pseudanabaenales</taxon>
        <taxon>Pseudanabaenaceae</taxon>
        <taxon>Pseudanabaena</taxon>
        <taxon>Pseudanabaena cinerea</taxon>
    </lineage>
</organism>
<evidence type="ECO:0000313" key="3">
    <source>
        <dbReference type="Proteomes" id="UP000631421"/>
    </source>
</evidence>
<dbReference type="AlphaFoldDB" id="A0A926UWJ2"/>
<dbReference type="Proteomes" id="UP000631421">
    <property type="component" value="Unassembled WGS sequence"/>
</dbReference>
<gene>
    <name evidence="2" type="ORF">H6F44_20720</name>
</gene>
<feature type="transmembrane region" description="Helical" evidence="1">
    <location>
        <begin position="95"/>
        <end position="116"/>
    </location>
</feature>
<name>A0A926UWJ2_9CYAN</name>
<keyword evidence="1" id="KW-1133">Transmembrane helix</keyword>
<feature type="transmembrane region" description="Helical" evidence="1">
    <location>
        <begin position="12"/>
        <end position="43"/>
    </location>
</feature>
<comment type="caution">
    <text evidence="2">The sequence shown here is derived from an EMBL/GenBank/DDBJ whole genome shotgun (WGS) entry which is preliminary data.</text>
</comment>
<proteinExistence type="predicted"/>
<feature type="transmembrane region" description="Helical" evidence="1">
    <location>
        <begin position="63"/>
        <end position="86"/>
    </location>
</feature>
<accession>A0A926UWJ2</accession>
<reference evidence="2" key="2">
    <citation type="submission" date="2020-08" db="EMBL/GenBank/DDBJ databases">
        <authorList>
            <person name="Chen M."/>
            <person name="Teng W."/>
            <person name="Zhao L."/>
            <person name="Hu C."/>
            <person name="Zhou Y."/>
            <person name="Han B."/>
            <person name="Song L."/>
            <person name="Shu W."/>
        </authorList>
    </citation>
    <scope>NUCLEOTIDE SEQUENCE</scope>
    <source>
        <strain evidence="2">FACHB-1277</strain>
    </source>
</reference>
<feature type="transmembrane region" description="Helical" evidence="1">
    <location>
        <begin position="177"/>
        <end position="199"/>
    </location>
</feature>